<dbReference type="KEGG" id="sxn:IAG42_20775"/>
<gene>
    <name evidence="2" type="ORF">IAG42_20775</name>
</gene>
<evidence type="ECO:0000256" key="1">
    <source>
        <dbReference type="ARBA" id="ARBA00022649"/>
    </source>
</evidence>
<name>A0A7H1BAM4_9ACTN</name>
<dbReference type="InterPro" id="IPR007712">
    <property type="entry name" value="RelE/ParE_toxin"/>
</dbReference>
<reference evidence="2 3" key="1">
    <citation type="submission" date="2020-09" db="EMBL/GenBank/DDBJ databases">
        <title>A novel species.</title>
        <authorList>
            <person name="Gao J."/>
        </authorList>
    </citation>
    <scope>NUCLEOTIDE SEQUENCE [LARGE SCALE GENOMIC DNA]</scope>
    <source>
        <strain evidence="2 3">CRXT-Y-14</strain>
    </source>
</reference>
<dbReference type="AlphaFoldDB" id="A0A7H1BAM4"/>
<dbReference type="EMBL" id="CP061281">
    <property type="protein sequence ID" value="QNS05779.1"/>
    <property type="molecule type" value="Genomic_DNA"/>
</dbReference>
<dbReference type="Gene3D" id="3.30.2310.20">
    <property type="entry name" value="RelE-like"/>
    <property type="match status" value="1"/>
</dbReference>
<evidence type="ECO:0000313" key="3">
    <source>
        <dbReference type="Proteomes" id="UP000516428"/>
    </source>
</evidence>
<sequence length="83" mass="9442">MSYRILWHERATSAAVRFLKEDPDGLRQAYAAADLLAEDPRPRGTTAYGSPELRRMHVGRYRLLYEIDNGTITVVVLNIGRIP</sequence>
<proteinExistence type="predicted"/>
<dbReference type="Proteomes" id="UP000516428">
    <property type="component" value="Chromosome"/>
</dbReference>
<keyword evidence="3" id="KW-1185">Reference proteome</keyword>
<protein>
    <submittedName>
        <fullName evidence="2">Type II toxin-antitoxin system RelE/ParE family toxin</fullName>
    </submittedName>
</protein>
<organism evidence="2 3">
    <name type="scientific">Streptomyces xanthii</name>
    <dbReference type="NCBI Taxonomy" id="2768069"/>
    <lineage>
        <taxon>Bacteria</taxon>
        <taxon>Bacillati</taxon>
        <taxon>Actinomycetota</taxon>
        <taxon>Actinomycetes</taxon>
        <taxon>Kitasatosporales</taxon>
        <taxon>Streptomycetaceae</taxon>
        <taxon>Streptomyces</taxon>
    </lineage>
</organism>
<keyword evidence="1" id="KW-1277">Toxin-antitoxin system</keyword>
<dbReference type="Pfam" id="PF05016">
    <property type="entry name" value="ParE_toxin"/>
    <property type="match status" value="1"/>
</dbReference>
<evidence type="ECO:0000313" key="2">
    <source>
        <dbReference type="EMBL" id="QNS05779.1"/>
    </source>
</evidence>
<dbReference type="RefSeq" id="WP_188338469.1">
    <property type="nucleotide sequence ID" value="NZ_CP061281.1"/>
</dbReference>
<dbReference type="InterPro" id="IPR035093">
    <property type="entry name" value="RelE/ParE_toxin_dom_sf"/>
</dbReference>
<dbReference type="SUPFAM" id="SSF143011">
    <property type="entry name" value="RelE-like"/>
    <property type="match status" value="1"/>
</dbReference>
<accession>A0A7H1BAM4</accession>